<keyword evidence="2" id="KW-1185">Reference proteome</keyword>
<evidence type="ECO:0000313" key="1">
    <source>
        <dbReference type="EMBL" id="EON76120.1"/>
    </source>
</evidence>
<reference evidence="1 2" key="1">
    <citation type="submission" date="2013-02" db="EMBL/GenBank/DDBJ databases">
        <title>A novel strain isolated from Lonar lake, Maharashtra, India.</title>
        <authorList>
            <person name="Singh A."/>
        </authorList>
    </citation>
    <scope>NUCLEOTIDE SEQUENCE [LARGE SCALE GENOMIC DNA]</scope>
    <source>
        <strain evidence="1 2">AK24</strain>
    </source>
</reference>
<evidence type="ECO:0000313" key="2">
    <source>
        <dbReference type="Proteomes" id="UP000013909"/>
    </source>
</evidence>
<dbReference type="Proteomes" id="UP000013909">
    <property type="component" value="Unassembled WGS sequence"/>
</dbReference>
<comment type="caution">
    <text evidence="1">The sequence shown here is derived from an EMBL/GenBank/DDBJ whole genome shotgun (WGS) entry which is preliminary data.</text>
</comment>
<accession>R7ZPU2</accession>
<protein>
    <submittedName>
        <fullName evidence="1">Uncharacterized protein</fullName>
    </submittedName>
</protein>
<dbReference type="STRING" id="1232681.ADIS_3248"/>
<name>R7ZPU2_9BACT</name>
<sequence length="134" mass="15168">MFLVVLGLIFFSACGSSEESEVERMKREVIAVHDEVMPLMGELRSFQRSLEEKADELDSRGVESPLVGEYRTAASACSAAYEGMFIWMRQFDMRMEEMNEDQSLAYLEDQAIKVAKVNEDIKTALKLAESLLAE</sequence>
<organism evidence="1 2">
    <name type="scientific">Lunatimonas lonarensis</name>
    <dbReference type="NCBI Taxonomy" id="1232681"/>
    <lineage>
        <taxon>Bacteria</taxon>
        <taxon>Pseudomonadati</taxon>
        <taxon>Bacteroidota</taxon>
        <taxon>Cytophagia</taxon>
        <taxon>Cytophagales</taxon>
        <taxon>Cyclobacteriaceae</taxon>
    </lineage>
</organism>
<dbReference type="PATRIC" id="fig|1288963.3.peg.3242"/>
<dbReference type="AlphaFoldDB" id="R7ZPU2"/>
<dbReference type="EMBL" id="AQHR01000088">
    <property type="protein sequence ID" value="EON76120.1"/>
    <property type="molecule type" value="Genomic_DNA"/>
</dbReference>
<gene>
    <name evidence="1" type="ORF">ADIS_3248</name>
</gene>
<proteinExistence type="predicted"/>